<organism evidence="2 3">
    <name type="scientific">Deinococcus ruber</name>
    <dbReference type="NCBI Taxonomy" id="1848197"/>
    <lineage>
        <taxon>Bacteria</taxon>
        <taxon>Thermotogati</taxon>
        <taxon>Deinococcota</taxon>
        <taxon>Deinococci</taxon>
        <taxon>Deinococcales</taxon>
        <taxon>Deinococcaceae</taxon>
        <taxon>Deinococcus</taxon>
    </lineage>
</organism>
<reference evidence="2" key="1">
    <citation type="journal article" date="2014" name="Int. J. Syst. Evol. Microbiol.">
        <title>Complete genome sequence of Corynebacterium casei LMG S-19264T (=DSM 44701T), isolated from a smear-ripened cheese.</title>
        <authorList>
            <consortium name="US DOE Joint Genome Institute (JGI-PGF)"/>
            <person name="Walter F."/>
            <person name="Albersmeier A."/>
            <person name="Kalinowski J."/>
            <person name="Ruckert C."/>
        </authorList>
    </citation>
    <scope>NUCLEOTIDE SEQUENCE</scope>
    <source>
        <strain evidence="2">JCM 31311</strain>
    </source>
</reference>
<comment type="caution">
    <text evidence="2">The sequence shown here is derived from an EMBL/GenBank/DDBJ whole genome shotgun (WGS) entry which is preliminary data.</text>
</comment>
<keyword evidence="3" id="KW-1185">Reference proteome</keyword>
<evidence type="ECO:0000313" key="3">
    <source>
        <dbReference type="Proteomes" id="UP000603865"/>
    </source>
</evidence>
<protein>
    <submittedName>
        <fullName evidence="2">Uncharacterized protein</fullName>
    </submittedName>
</protein>
<gene>
    <name evidence="2" type="ORF">GCM10008957_04130</name>
</gene>
<feature type="transmembrane region" description="Helical" evidence="1">
    <location>
        <begin position="15"/>
        <end position="37"/>
    </location>
</feature>
<sequence length="158" mass="17006">MAFLKWLHDLEIPSAYALLAPTPLALACLILFVWSIGPAIRLKVGRPMVWWLRLTWVLTLIPAVTGVILALGGGKVASAVAAAKGVTKYGFAPDPKRNLEHWMYAALVLLSLYAIEVLIQGKLIKPQAGLRILPVATLFLYGVAYMVGRVAVFPGSGG</sequence>
<reference evidence="2" key="2">
    <citation type="submission" date="2020-09" db="EMBL/GenBank/DDBJ databases">
        <authorList>
            <person name="Sun Q."/>
            <person name="Ohkuma M."/>
        </authorList>
    </citation>
    <scope>NUCLEOTIDE SEQUENCE</scope>
    <source>
        <strain evidence="2">JCM 31311</strain>
    </source>
</reference>
<keyword evidence="1" id="KW-0812">Transmembrane</keyword>
<feature type="transmembrane region" description="Helical" evidence="1">
    <location>
        <begin position="101"/>
        <end position="119"/>
    </location>
</feature>
<feature type="transmembrane region" description="Helical" evidence="1">
    <location>
        <begin position="131"/>
        <end position="152"/>
    </location>
</feature>
<dbReference type="AlphaFoldDB" id="A0A918BX64"/>
<proteinExistence type="predicted"/>
<accession>A0A918BX64</accession>
<dbReference type="PROSITE" id="PS51257">
    <property type="entry name" value="PROKAR_LIPOPROTEIN"/>
    <property type="match status" value="1"/>
</dbReference>
<name>A0A918BX64_9DEIO</name>
<evidence type="ECO:0000256" key="1">
    <source>
        <dbReference type="SAM" id="Phobius"/>
    </source>
</evidence>
<keyword evidence="1" id="KW-1133">Transmembrane helix</keyword>
<feature type="transmembrane region" description="Helical" evidence="1">
    <location>
        <begin position="49"/>
        <end position="71"/>
    </location>
</feature>
<evidence type="ECO:0000313" key="2">
    <source>
        <dbReference type="EMBL" id="GGQ95012.1"/>
    </source>
</evidence>
<dbReference type="EMBL" id="BMQL01000001">
    <property type="protein sequence ID" value="GGQ95012.1"/>
    <property type="molecule type" value="Genomic_DNA"/>
</dbReference>
<keyword evidence="1" id="KW-0472">Membrane</keyword>
<dbReference type="Proteomes" id="UP000603865">
    <property type="component" value="Unassembled WGS sequence"/>
</dbReference>
<dbReference type="RefSeq" id="WP_189087809.1">
    <property type="nucleotide sequence ID" value="NZ_BMQL01000001.1"/>
</dbReference>